<sequence>MTTWTLWIGALLVVGGSAAQLTHRTAAARALWVFAVLAFIATTVGAVTAAEFSLPLVLILVAAIAATCALITVTREPAKAKAKAAAGRGGAQ</sequence>
<keyword evidence="1" id="KW-0812">Transmembrane</keyword>
<dbReference type="AlphaFoldDB" id="K8XKK6"/>
<comment type="caution">
    <text evidence="2">The sequence shown here is derived from an EMBL/GenBank/DDBJ whole genome shotgun (WGS) entry which is preliminary data.</text>
</comment>
<gene>
    <name evidence="2" type="ORF">WSS_A13659</name>
</gene>
<reference evidence="2 3" key="1">
    <citation type="journal article" date="2013" name="Genome Announc.">
        <title>Draft Genome Sequence of Rhodococcus opacus Strain M213 Shows a Diverse Catabolic Potential.</title>
        <authorList>
            <person name="Pathak A."/>
            <person name="Green S.J."/>
            <person name="Ogram A."/>
            <person name="Chauhan A."/>
        </authorList>
    </citation>
    <scope>NUCLEOTIDE SEQUENCE [LARGE SCALE GENOMIC DNA]</scope>
    <source>
        <strain evidence="2 3">M213</strain>
    </source>
</reference>
<accession>K8XKK6</accession>
<dbReference type="RefSeq" id="WP_005256428.1">
    <property type="nucleotide sequence ID" value="NZ_AJYC02000040.1"/>
</dbReference>
<dbReference type="EMBL" id="AJYC02000040">
    <property type="protein sequence ID" value="EKT82148.1"/>
    <property type="molecule type" value="Genomic_DNA"/>
</dbReference>
<evidence type="ECO:0000313" key="3">
    <source>
        <dbReference type="Proteomes" id="UP000005951"/>
    </source>
</evidence>
<protein>
    <submittedName>
        <fullName evidence="2">Uncharacterized protein</fullName>
    </submittedName>
</protein>
<feature type="transmembrane region" description="Helical" evidence="1">
    <location>
        <begin position="30"/>
        <end position="50"/>
    </location>
</feature>
<evidence type="ECO:0000256" key="1">
    <source>
        <dbReference type="SAM" id="Phobius"/>
    </source>
</evidence>
<dbReference type="Proteomes" id="UP000005951">
    <property type="component" value="Unassembled WGS sequence"/>
</dbReference>
<keyword evidence="1" id="KW-1133">Transmembrane helix</keyword>
<name>K8XKK6_RHOOP</name>
<feature type="transmembrane region" description="Helical" evidence="1">
    <location>
        <begin position="6"/>
        <end position="23"/>
    </location>
</feature>
<organism evidence="2 3">
    <name type="scientific">Rhodococcus opacus M213</name>
    <dbReference type="NCBI Taxonomy" id="1129896"/>
    <lineage>
        <taxon>Bacteria</taxon>
        <taxon>Bacillati</taxon>
        <taxon>Actinomycetota</taxon>
        <taxon>Actinomycetes</taxon>
        <taxon>Mycobacteriales</taxon>
        <taxon>Nocardiaceae</taxon>
        <taxon>Rhodococcus</taxon>
    </lineage>
</organism>
<proteinExistence type="predicted"/>
<keyword evidence="1" id="KW-0472">Membrane</keyword>
<feature type="transmembrane region" description="Helical" evidence="1">
    <location>
        <begin position="56"/>
        <end position="73"/>
    </location>
</feature>
<evidence type="ECO:0000313" key="2">
    <source>
        <dbReference type="EMBL" id="EKT82148.1"/>
    </source>
</evidence>